<feature type="compositionally biased region" description="Basic and acidic residues" evidence="1">
    <location>
        <begin position="228"/>
        <end position="245"/>
    </location>
</feature>
<evidence type="ECO:0000313" key="3">
    <source>
        <dbReference type="EMBL" id="GFH57593.1"/>
    </source>
</evidence>
<reference evidence="3 4" key="1">
    <citation type="journal article" date="2021" name="Sci. Rep.">
        <title>The genome of the diatom Chaetoceros tenuissimus carries an ancient integrated fragment of an extant virus.</title>
        <authorList>
            <person name="Hongo Y."/>
            <person name="Kimura K."/>
            <person name="Takaki Y."/>
            <person name="Yoshida Y."/>
            <person name="Baba S."/>
            <person name="Kobayashi G."/>
            <person name="Nagasaki K."/>
            <person name="Hano T."/>
            <person name="Tomaru Y."/>
        </authorList>
    </citation>
    <scope>NUCLEOTIDE SEQUENCE [LARGE SCALE GENOMIC DNA]</scope>
    <source>
        <strain evidence="3 4">NIES-3715</strain>
    </source>
</reference>
<protein>
    <recommendedName>
        <fullName evidence="5">Peptidylprolyl isomerase</fullName>
    </recommendedName>
</protein>
<comment type="caution">
    <text evidence="3">The sequence shown here is derived from an EMBL/GenBank/DDBJ whole genome shotgun (WGS) entry which is preliminary data.</text>
</comment>
<feature type="region of interest" description="Disordered" evidence="1">
    <location>
        <begin position="228"/>
        <end position="283"/>
    </location>
</feature>
<name>A0AAD3D4G3_9STRA</name>
<evidence type="ECO:0000256" key="1">
    <source>
        <dbReference type="SAM" id="MobiDB-lite"/>
    </source>
</evidence>
<evidence type="ECO:0008006" key="5">
    <source>
        <dbReference type="Google" id="ProtNLM"/>
    </source>
</evidence>
<feature type="signal peptide" evidence="2">
    <location>
        <begin position="1"/>
        <end position="24"/>
    </location>
</feature>
<organism evidence="3 4">
    <name type="scientific">Chaetoceros tenuissimus</name>
    <dbReference type="NCBI Taxonomy" id="426638"/>
    <lineage>
        <taxon>Eukaryota</taxon>
        <taxon>Sar</taxon>
        <taxon>Stramenopiles</taxon>
        <taxon>Ochrophyta</taxon>
        <taxon>Bacillariophyta</taxon>
        <taxon>Coscinodiscophyceae</taxon>
        <taxon>Chaetocerotophycidae</taxon>
        <taxon>Chaetocerotales</taxon>
        <taxon>Chaetocerotaceae</taxon>
        <taxon>Chaetoceros</taxon>
    </lineage>
</organism>
<keyword evidence="4" id="KW-1185">Reference proteome</keyword>
<dbReference type="Proteomes" id="UP001054902">
    <property type="component" value="Unassembled WGS sequence"/>
</dbReference>
<dbReference type="EMBL" id="BLLK01000058">
    <property type="protein sequence ID" value="GFH57593.1"/>
    <property type="molecule type" value="Genomic_DNA"/>
</dbReference>
<feature type="compositionally biased region" description="Acidic residues" evidence="1">
    <location>
        <begin position="271"/>
        <end position="283"/>
    </location>
</feature>
<feature type="compositionally biased region" description="Acidic residues" evidence="1">
    <location>
        <begin position="246"/>
        <end position="264"/>
    </location>
</feature>
<keyword evidence="2" id="KW-0732">Signal</keyword>
<evidence type="ECO:0000313" key="4">
    <source>
        <dbReference type="Proteomes" id="UP001054902"/>
    </source>
</evidence>
<dbReference type="CDD" id="cd04508">
    <property type="entry name" value="Tudor_SF"/>
    <property type="match status" value="1"/>
</dbReference>
<feature type="chain" id="PRO_5042028867" description="Peptidylprolyl isomerase" evidence="2">
    <location>
        <begin position="25"/>
        <end position="514"/>
    </location>
</feature>
<gene>
    <name evidence="3" type="ORF">CTEN210_14069</name>
</gene>
<sequence>MPSTCSSLSLLAIFVINILTSCQAFSLTSSRLQSILQTSTTSTQLYSSLGSGYSNMMKRRNVKMPLLEVTDDDTIIPLPAAHLPMELSTLQVYGMTLTSGMQKTMITDTLSKFSPNLSPEAMMYGSREEPMFGCIVEKKGDSLVGAIGCAGEIVVATPAGSMELNSIEGDSDIMGMSMSSDEEQGSGEEDLTLLYKGSFRFVVKEVVQEFPFPIAIVDEVLDDPPIETRDLEAKKSEIKEETKEDEKDDDEDGPIEFNDFEGTFDDFGIGIDEDEDEEDDDDEEDIYEAIDSTDLIPRTMAAMKSIVDQKLDVKPQQMSPLEESILRESGVDPSNKVNAINAQRNQAEEMAAIFQIFASSMIDIAPTRPERLYAVAIMAAEFAALGNDIRKQILTQTEGVARLRMVLKNVEEKISLAQAKKITDEITEQNDEESRDLKVGKPSLPPWAKSIKKGTKIEYFWNETEGWCNGVVIEDPVMVVDELLITVLFDDGETHKLPFQGIEKARWRPAGMGD</sequence>
<dbReference type="AlphaFoldDB" id="A0AAD3D4G3"/>
<proteinExistence type="predicted"/>
<evidence type="ECO:0000256" key="2">
    <source>
        <dbReference type="SAM" id="SignalP"/>
    </source>
</evidence>
<accession>A0AAD3D4G3</accession>